<dbReference type="Proteomes" id="UP000821853">
    <property type="component" value="Chromosome 1"/>
</dbReference>
<reference evidence="1 2" key="1">
    <citation type="journal article" date="2020" name="Cell">
        <title>Large-Scale Comparative Analyses of Tick Genomes Elucidate Their Genetic Diversity and Vector Capacities.</title>
        <authorList>
            <consortium name="Tick Genome and Microbiome Consortium (TIGMIC)"/>
            <person name="Jia N."/>
            <person name="Wang J."/>
            <person name="Shi W."/>
            <person name="Du L."/>
            <person name="Sun Y."/>
            <person name="Zhan W."/>
            <person name="Jiang J.F."/>
            <person name="Wang Q."/>
            <person name="Zhang B."/>
            <person name="Ji P."/>
            <person name="Bell-Sakyi L."/>
            <person name="Cui X.M."/>
            <person name="Yuan T.T."/>
            <person name="Jiang B.G."/>
            <person name="Yang W.F."/>
            <person name="Lam T.T."/>
            <person name="Chang Q.C."/>
            <person name="Ding S.J."/>
            <person name="Wang X.J."/>
            <person name="Zhu J.G."/>
            <person name="Ruan X.D."/>
            <person name="Zhao L."/>
            <person name="Wei J.T."/>
            <person name="Ye R.Z."/>
            <person name="Que T.C."/>
            <person name="Du C.H."/>
            <person name="Zhou Y.H."/>
            <person name="Cheng J.X."/>
            <person name="Dai P.F."/>
            <person name="Guo W.B."/>
            <person name="Han X.H."/>
            <person name="Huang E.J."/>
            <person name="Li L.F."/>
            <person name="Wei W."/>
            <person name="Gao Y.C."/>
            <person name="Liu J.Z."/>
            <person name="Shao H.Z."/>
            <person name="Wang X."/>
            <person name="Wang C.C."/>
            <person name="Yang T.C."/>
            <person name="Huo Q.B."/>
            <person name="Li W."/>
            <person name="Chen H.Y."/>
            <person name="Chen S.E."/>
            <person name="Zhou L.G."/>
            <person name="Ni X.B."/>
            <person name="Tian J.H."/>
            <person name="Sheng Y."/>
            <person name="Liu T."/>
            <person name="Pan Y.S."/>
            <person name="Xia L.Y."/>
            <person name="Li J."/>
            <person name="Zhao F."/>
            <person name="Cao W.C."/>
        </authorList>
    </citation>
    <scope>NUCLEOTIDE SEQUENCE [LARGE SCALE GENOMIC DNA]</scope>
    <source>
        <strain evidence="1">HaeL-2018</strain>
    </source>
</reference>
<accession>A0A9J6FBT9</accession>
<dbReference type="VEuPathDB" id="VectorBase:HLOH_056215"/>
<keyword evidence="2" id="KW-1185">Reference proteome</keyword>
<dbReference type="AlphaFoldDB" id="A0A9J6FBT9"/>
<evidence type="ECO:0000313" key="1">
    <source>
        <dbReference type="EMBL" id="KAH9360421.1"/>
    </source>
</evidence>
<name>A0A9J6FBT9_HAELO</name>
<protein>
    <submittedName>
        <fullName evidence="1">Uncharacterized protein</fullName>
    </submittedName>
</protein>
<dbReference type="EMBL" id="JABSTR010000001">
    <property type="protein sequence ID" value="KAH9360421.1"/>
    <property type="molecule type" value="Genomic_DNA"/>
</dbReference>
<comment type="caution">
    <text evidence="1">The sequence shown here is derived from an EMBL/GenBank/DDBJ whole genome shotgun (WGS) entry which is preliminary data.</text>
</comment>
<organism evidence="1 2">
    <name type="scientific">Haemaphysalis longicornis</name>
    <name type="common">Bush tick</name>
    <dbReference type="NCBI Taxonomy" id="44386"/>
    <lineage>
        <taxon>Eukaryota</taxon>
        <taxon>Metazoa</taxon>
        <taxon>Ecdysozoa</taxon>
        <taxon>Arthropoda</taxon>
        <taxon>Chelicerata</taxon>
        <taxon>Arachnida</taxon>
        <taxon>Acari</taxon>
        <taxon>Parasitiformes</taxon>
        <taxon>Ixodida</taxon>
        <taxon>Ixodoidea</taxon>
        <taxon>Ixodidae</taxon>
        <taxon>Haemaphysalinae</taxon>
        <taxon>Haemaphysalis</taxon>
    </lineage>
</organism>
<evidence type="ECO:0000313" key="2">
    <source>
        <dbReference type="Proteomes" id="UP000821853"/>
    </source>
</evidence>
<gene>
    <name evidence="1" type="ORF">HPB48_019502</name>
</gene>
<sequence length="130" mass="14613">MEDPDDDGLESEAWALIQESAHVPESFQDFVSADMDLVCSEELPDEAIVAQVNGAGALDDELEEEDEEDIAEPKVSAVEADEHLRALQRYCQQQEGLQDEVFYLQKLGRKLLQSAFSKKQTTLKDFFQSS</sequence>
<proteinExistence type="predicted"/>